<dbReference type="AlphaFoldDB" id="A0A9N8PI60"/>
<gene>
    <name evidence="3" type="ORF">AWRI4233_LOCUS5401</name>
</gene>
<feature type="signal peptide" evidence="2">
    <location>
        <begin position="1"/>
        <end position="19"/>
    </location>
</feature>
<name>A0A9N8PI60_9PEZI</name>
<feature type="region of interest" description="Disordered" evidence="1">
    <location>
        <begin position="554"/>
        <end position="575"/>
    </location>
</feature>
<comment type="caution">
    <text evidence="3">The sequence shown here is derived from an EMBL/GenBank/DDBJ whole genome shotgun (WGS) entry which is preliminary data.</text>
</comment>
<keyword evidence="4" id="KW-1185">Reference proteome</keyword>
<sequence length="575" mass="62380">MFLRSAWIASSLVVQAAQALNNNYRWTVDSIIVNSITSLEADTLTLFATVTHLGGEFIARKSVFLGDVMDQDYLTQDQINFDIEFSAPSASNISIIWSLVNSANANHTFTHDIQQLSNATMALADNSEGILDDIGGFSTKIPELMSPEVLGITVGAYFGPVGILIGAMVGAIIDNALGTIIDDIFGCDCAVASDTVVILPGDLPLLPIPLTTTYHRSGKGIGCQESSYTISSTLNMVQANHDNVATSLKSTTNWTISLLDTNAPLYWNILNAGDTLYSGEDSPQTWTPAGHTAELWGTPWWATIDSGNIIAIAAGQRTAFGTYSDPNRALPSNLQNDVFLATACGRSQLFLSGLWNDTFHPTAEAYIVDYARNKTLKIPDAPFPVDKWGGDGLVCTESWSKQVLNRQSGRRLFADRSRPKVFLFHANQMAYYDLTSGKWSTVTTLPMVIGDWRFAFDGLNTIIFGSTLPLVQPLIQYGADSQGLIQSVLTLVLDENEPSKARFVSHPVTPFLGVDGGAYNYSNGDSPPYLFAINMDPQAAADREARFQPHEAQLHGAQLHGAQPREAPAQELSLV</sequence>
<reference evidence="3" key="1">
    <citation type="submission" date="2020-06" db="EMBL/GenBank/DDBJ databases">
        <authorList>
            <person name="Onetto C."/>
        </authorList>
    </citation>
    <scope>NUCLEOTIDE SEQUENCE</scope>
</reference>
<keyword evidence="2" id="KW-0732">Signal</keyword>
<organism evidence="3 4">
    <name type="scientific">Aureobasidium mustum</name>
    <dbReference type="NCBI Taxonomy" id="2773714"/>
    <lineage>
        <taxon>Eukaryota</taxon>
        <taxon>Fungi</taxon>
        <taxon>Dikarya</taxon>
        <taxon>Ascomycota</taxon>
        <taxon>Pezizomycotina</taxon>
        <taxon>Dothideomycetes</taxon>
        <taxon>Dothideomycetidae</taxon>
        <taxon>Dothideales</taxon>
        <taxon>Saccotheciaceae</taxon>
        <taxon>Aureobasidium</taxon>
    </lineage>
</organism>
<dbReference type="OrthoDB" id="3942151at2759"/>
<evidence type="ECO:0000313" key="3">
    <source>
        <dbReference type="EMBL" id="CAD0095979.1"/>
    </source>
</evidence>
<evidence type="ECO:0000256" key="2">
    <source>
        <dbReference type="SAM" id="SignalP"/>
    </source>
</evidence>
<feature type="chain" id="PRO_5040332735" evidence="2">
    <location>
        <begin position="20"/>
        <end position="575"/>
    </location>
</feature>
<dbReference type="Proteomes" id="UP000714618">
    <property type="component" value="Unassembled WGS sequence"/>
</dbReference>
<accession>A0A9N8PI60</accession>
<evidence type="ECO:0000313" key="4">
    <source>
        <dbReference type="Proteomes" id="UP000714618"/>
    </source>
</evidence>
<dbReference type="EMBL" id="CAIJEO010000007">
    <property type="protein sequence ID" value="CAD0095979.1"/>
    <property type="molecule type" value="Genomic_DNA"/>
</dbReference>
<evidence type="ECO:0000256" key="1">
    <source>
        <dbReference type="SAM" id="MobiDB-lite"/>
    </source>
</evidence>
<protein>
    <submittedName>
        <fullName evidence="3">Uncharacterized protein</fullName>
    </submittedName>
</protein>
<proteinExistence type="predicted"/>